<comment type="caution">
    <text evidence="1">The sequence shown here is derived from an EMBL/GenBank/DDBJ whole genome shotgun (WGS) entry which is preliminary data.</text>
</comment>
<dbReference type="AlphaFoldDB" id="A0ABD0U6E8"/>
<dbReference type="Proteomes" id="UP001552299">
    <property type="component" value="Unassembled WGS sequence"/>
</dbReference>
<organism evidence="1 2">
    <name type="scientific">Dendrobium thyrsiflorum</name>
    <name type="common">Pinecone-like raceme dendrobium</name>
    <name type="synonym">Orchid</name>
    <dbReference type="NCBI Taxonomy" id="117978"/>
    <lineage>
        <taxon>Eukaryota</taxon>
        <taxon>Viridiplantae</taxon>
        <taxon>Streptophyta</taxon>
        <taxon>Embryophyta</taxon>
        <taxon>Tracheophyta</taxon>
        <taxon>Spermatophyta</taxon>
        <taxon>Magnoliopsida</taxon>
        <taxon>Liliopsida</taxon>
        <taxon>Asparagales</taxon>
        <taxon>Orchidaceae</taxon>
        <taxon>Epidendroideae</taxon>
        <taxon>Malaxideae</taxon>
        <taxon>Dendrobiinae</taxon>
        <taxon>Dendrobium</taxon>
    </lineage>
</organism>
<sequence>MLSIVESKEKEEAVSALMHIKNRLLTLFSRDFDSTLRLWIEKEDKSVTPRINGYPYVDKESIRYHPTLEWSVVADDLRTSIGGEQIRGSILPKTIAKCIKKLSYNFMFFYDVAASKKMHLVSWGNLCKPKALGGLGLAFIPTLQFGYNYSVISRMYNRNSPLSKWRLFTTPHGALPLPMLLSSGNPYVIFLLW</sequence>
<dbReference type="EMBL" id="JANQDX010000017">
    <property type="protein sequence ID" value="KAL0908040.1"/>
    <property type="molecule type" value="Genomic_DNA"/>
</dbReference>
<protein>
    <submittedName>
        <fullName evidence="1">Uncharacterized protein</fullName>
    </submittedName>
</protein>
<evidence type="ECO:0000313" key="2">
    <source>
        <dbReference type="Proteomes" id="UP001552299"/>
    </source>
</evidence>
<keyword evidence="2" id="KW-1185">Reference proteome</keyword>
<reference evidence="1 2" key="1">
    <citation type="journal article" date="2024" name="Plant Biotechnol. J.">
        <title>Dendrobium thyrsiflorum genome and its molecular insights into genes involved in important horticultural traits.</title>
        <authorList>
            <person name="Chen B."/>
            <person name="Wang J.Y."/>
            <person name="Zheng P.J."/>
            <person name="Li K.L."/>
            <person name="Liang Y.M."/>
            <person name="Chen X.F."/>
            <person name="Zhang C."/>
            <person name="Zhao X."/>
            <person name="He X."/>
            <person name="Zhang G.Q."/>
            <person name="Liu Z.J."/>
            <person name="Xu Q."/>
        </authorList>
    </citation>
    <scope>NUCLEOTIDE SEQUENCE [LARGE SCALE GENOMIC DNA]</scope>
    <source>
        <strain evidence="1">GZMU011</strain>
    </source>
</reference>
<evidence type="ECO:0000313" key="1">
    <source>
        <dbReference type="EMBL" id="KAL0908040.1"/>
    </source>
</evidence>
<accession>A0ABD0U6E8</accession>
<proteinExistence type="predicted"/>
<gene>
    <name evidence="1" type="ORF">M5K25_022505</name>
</gene>
<name>A0ABD0U6E8_DENTH</name>